<dbReference type="VEuPathDB" id="TriTrypDB:LpyrH10_08_0200"/>
<keyword evidence="3" id="KW-1185">Reference proteome</keyword>
<feature type="region of interest" description="Disordered" evidence="1">
    <location>
        <begin position="16"/>
        <end position="54"/>
    </location>
</feature>
<name>A0A0M9G1I5_LEPPY</name>
<evidence type="ECO:0008006" key="4">
    <source>
        <dbReference type="Google" id="ProtNLM"/>
    </source>
</evidence>
<accession>A0A0M9G1I5</accession>
<proteinExistence type="predicted"/>
<dbReference type="RefSeq" id="XP_015658714.1">
    <property type="nucleotide sequence ID" value="XM_015802270.1"/>
</dbReference>
<dbReference type="InterPro" id="IPR007062">
    <property type="entry name" value="PPI-2"/>
</dbReference>
<feature type="region of interest" description="Disordered" evidence="1">
    <location>
        <begin position="71"/>
        <end position="106"/>
    </location>
</feature>
<dbReference type="GO" id="GO:0009966">
    <property type="term" value="P:regulation of signal transduction"/>
    <property type="evidence" value="ECO:0007669"/>
    <property type="project" value="InterPro"/>
</dbReference>
<protein>
    <recommendedName>
        <fullName evidence="4">Protein phosphatase inhibitor 2 (IPP-2)</fullName>
    </recommendedName>
</protein>
<dbReference type="Proteomes" id="UP000037923">
    <property type="component" value="Unassembled WGS sequence"/>
</dbReference>
<evidence type="ECO:0000256" key="1">
    <source>
        <dbReference type="SAM" id="MobiDB-lite"/>
    </source>
</evidence>
<dbReference type="AlphaFoldDB" id="A0A0M9G1I5"/>
<feature type="compositionally biased region" description="Basic and acidic residues" evidence="1">
    <location>
        <begin position="71"/>
        <end position="82"/>
    </location>
</feature>
<dbReference type="PANTHER" id="PTHR12398">
    <property type="entry name" value="PROTEIN PHOSPHATASE INHIBITOR"/>
    <property type="match status" value="1"/>
</dbReference>
<feature type="compositionally biased region" description="Acidic residues" evidence="1">
    <location>
        <begin position="41"/>
        <end position="51"/>
    </location>
</feature>
<evidence type="ECO:0000313" key="3">
    <source>
        <dbReference type="Proteomes" id="UP000037923"/>
    </source>
</evidence>
<dbReference type="EMBL" id="LGTL01000008">
    <property type="protein sequence ID" value="KPA80276.1"/>
    <property type="molecule type" value="Genomic_DNA"/>
</dbReference>
<dbReference type="GeneID" id="26904862"/>
<comment type="caution">
    <text evidence="2">The sequence shown here is derived from an EMBL/GenBank/DDBJ whole genome shotgun (WGS) entry which is preliminary data.</text>
</comment>
<reference evidence="2 3" key="1">
    <citation type="submission" date="2015-07" db="EMBL/GenBank/DDBJ databases">
        <title>High-quality genome of monoxenous trypanosomatid Leptomonas pyrrhocoris.</title>
        <authorList>
            <person name="Flegontov P."/>
            <person name="Butenko A."/>
            <person name="Firsov S."/>
            <person name="Vlcek C."/>
            <person name="Logacheva M.D."/>
            <person name="Field M."/>
            <person name="Filatov D."/>
            <person name="Flegontova O."/>
            <person name="Gerasimov E."/>
            <person name="Jackson A.P."/>
            <person name="Kelly S."/>
            <person name="Opperdoes F."/>
            <person name="O'Reilly A."/>
            <person name="Votypka J."/>
            <person name="Yurchenko V."/>
            <person name="Lukes J."/>
        </authorList>
    </citation>
    <scope>NUCLEOTIDE SEQUENCE [LARGE SCALE GENOMIC DNA]</scope>
    <source>
        <strain evidence="2">H10</strain>
    </source>
</reference>
<dbReference type="EMBL" id="LGTL01000008">
    <property type="protein sequence ID" value="KPA80275.1"/>
    <property type="molecule type" value="Genomic_DNA"/>
</dbReference>
<dbReference type="Pfam" id="PF04979">
    <property type="entry name" value="IPP-2"/>
    <property type="match status" value="1"/>
</dbReference>
<evidence type="ECO:0000313" key="2">
    <source>
        <dbReference type="EMBL" id="KPA80276.1"/>
    </source>
</evidence>
<dbReference type="OMA" id="TWDPKVN"/>
<gene>
    <name evidence="2" type="ORF">ABB37_04571</name>
</gene>
<dbReference type="PANTHER" id="PTHR12398:SF20">
    <property type="entry name" value="PROTEIN PHOSPHATASE 1 REGULATORY INHIBITOR SUBUNIT 2"/>
    <property type="match status" value="1"/>
</dbReference>
<sequence length="145" mass="16726">MSGSKHVEWDEQNLTANAEYQRQHPVTLHITEPKTPYSYVDGEDMEEDEERSEIAQKWDPAVNAKVKEMREQIESDMSERPKAPLSKSGRPMLHPGTATGELMAEQHKREFSKMRKAVYADEGAMFKKALEQRDDDDEDDEEQEG</sequence>
<dbReference type="GO" id="GO:0004864">
    <property type="term" value="F:protein phosphatase inhibitor activity"/>
    <property type="evidence" value="ECO:0007669"/>
    <property type="project" value="InterPro"/>
</dbReference>
<organism evidence="2 3">
    <name type="scientific">Leptomonas pyrrhocoris</name>
    <name type="common">Firebug parasite</name>
    <dbReference type="NCBI Taxonomy" id="157538"/>
    <lineage>
        <taxon>Eukaryota</taxon>
        <taxon>Discoba</taxon>
        <taxon>Euglenozoa</taxon>
        <taxon>Kinetoplastea</taxon>
        <taxon>Metakinetoplastina</taxon>
        <taxon>Trypanosomatida</taxon>
        <taxon>Trypanosomatidae</taxon>
        <taxon>Leishmaniinae</taxon>
        <taxon>Leptomonas</taxon>
    </lineage>
</organism>
<dbReference type="OrthoDB" id="551302at2759"/>
<dbReference type="RefSeq" id="XP_015658715.1">
    <property type="nucleotide sequence ID" value="XM_015802271.1"/>
</dbReference>